<evidence type="ECO:0000256" key="1">
    <source>
        <dbReference type="SAM" id="SignalP"/>
    </source>
</evidence>
<dbReference type="PROSITE" id="PS51257">
    <property type="entry name" value="PROKAR_LIPOPROTEIN"/>
    <property type="match status" value="1"/>
</dbReference>
<feature type="signal peptide" evidence="1">
    <location>
        <begin position="1"/>
        <end position="19"/>
    </location>
</feature>
<dbReference type="InterPro" id="IPR025366">
    <property type="entry name" value="DUF4270"/>
</dbReference>
<dbReference type="Proteomes" id="UP000629596">
    <property type="component" value="Unassembled WGS sequence"/>
</dbReference>
<accession>A0A3D8HIT1</accession>
<dbReference type="AlphaFoldDB" id="A0A3D8HIT1"/>
<evidence type="ECO:0000313" key="2">
    <source>
        <dbReference type="EMBL" id="MBC8600489.1"/>
    </source>
</evidence>
<dbReference type="EMBL" id="JACRTI010000003">
    <property type="protein sequence ID" value="MBC8600489.1"/>
    <property type="molecule type" value="Genomic_DNA"/>
</dbReference>
<proteinExistence type="predicted"/>
<dbReference type="Proteomes" id="UP000256321">
    <property type="component" value="Unassembled WGS sequence"/>
</dbReference>
<evidence type="ECO:0000313" key="4">
    <source>
        <dbReference type="Proteomes" id="UP000256321"/>
    </source>
</evidence>
<name>A0A3D8HIT1_9BACT</name>
<evidence type="ECO:0000313" key="5">
    <source>
        <dbReference type="Proteomes" id="UP000629596"/>
    </source>
</evidence>
<dbReference type="RefSeq" id="WP_115498012.1">
    <property type="nucleotide sequence ID" value="NZ_JACRTI010000003.1"/>
</dbReference>
<feature type="chain" id="PRO_5017624937" evidence="1">
    <location>
        <begin position="20"/>
        <end position="438"/>
    </location>
</feature>
<reference evidence="2 5" key="2">
    <citation type="submission" date="2020-08" db="EMBL/GenBank/DDBJ databases">
        <title>Genome public.</title>
        <authorList>
            <person name="Liu C."/>
            <person name="Sun Q."/>
        </authorList>
    </citation>
    <scope>NUCLEOTIDE SEQUENCE [LARGE SCALE GENOMIC DNA]</scope>
    <source>
        <strain evidence="2 5">426_9</strain>
    </source>
</reference>
<comment type="caution">
    <text evidence="3">The sequence shown here is derived from an EMBL/GenBank/DDBJ whole genome shotgun (WGS) entry which is preliminary data.</text>
</comment>
<keyword evidence="5" id="KW-1185">Reference proteome</keyword>
<organism evidence="3 4">
    <name type="scientific">Parabacteroides acidifaciens</name>
    <dbReference type="NCBI Taxonomy" id="2290935"/>
    <lineage>
        <taxon>Bacteria</taxon>
        <taxon>Pseudomonadati</taxon>
        <taxon>Bacteroidota</taxon>
        <taxon>Bacteroidia</taxon>
        <taxon>Bacteroidales</taxon>
        <taxon>Tannerellaceae</taxon>
        <taxon>Parabacteroides</taxon>
    </lineage>
</organism>
<dbReference type="Pfam" id="PF14092">
    <property type="entry name" value="DUF4270"/>
    <property type="match status" value="1"/>
</dbReference>
<reference evidence="3 4" key="1">
    <citation type="submission" date="2018-07" db="EMBL/GenBank/DDBJ databases">
        <title>Parabacteroides acidifaciens nov. sp., isolated from human feces.</title>
        <authorList>
            <person name="Wang Y.J."/>
        </authorList>
    </citation>
    <scope>NUCLEOTIDE SEQUENCE [LARGE SCALE GENOMIC DNA]</scope>
    <source>
        <strain evidence="3 4">426-9</strain>
    </source>
</reference>
<protein>
    <submittedName>
        <fullName evidence="3">DUF4270 family protein</fullName>
    </submittedName>
</protein>
<dbReference type="EMBL" id="QREV01000003">
    <property type="protein sequence ID" value="RDU50886.1"/>
    <property type="molecule type" value="Genomic_DNA"/>
</dbReference>
<gene>
    <name evidence="3" type="ORF">DWU89_02020</name>
    <name evidence="2" type="ORF">H8784_01995</name>
</gene>
<keyword evidence="1" id="KW-0732">Signal</keyword>
<evidence type="ECO:0000313" key="3">
    <source>
        <dbReference type="EMBL" id="RDU50886.1"/>
    </source>
</evidence>
<sequence length="438" mass="49128">MNKNLIPFGLLLLCSALFSCYDENNSYGDNLVDSVFRNVLVDSCTVTVSSTIIDSLETTGQGLALVGQYTHSLWGTVSASAYLPYSSPSYTTEADEVVRLDSLVLALSYGGYSIGDTAQPMRLTVHRLLEKVILNDNDYLYNNSSFAYDPEPIATCTFKPKPGDSERLEIRLPDDLGEDMLTRLHSRDDGLSGDRFEDYFKGLVVVPDLDVCRNIVSFSVGDTASALILRYRIEDAIAQEAECVIYPNTETQFYHVDHDRTGTAMESLPLKNLEVASSELDNRGVLFGGIGWYSRLGFPHLNEILQQGERISIESAYLKIYPEPGSWSEFNPLPDSLFLYIVDENNVVTDAVTDYLGTEVQSGTLVKDESFSENTYYYFDVSTFMQEELGAFGKYKHSLQLVFGEDDYTQTFRNLTFSDQAGRSPIVLQLTYKIYESY</sequence>